<organism evidence="2 3">
    <name type="scientific">Rhodanobacter lycopersici</name>
    <dbReference type="NCBI Taxonomy" id="3162487"/>
    <lineage>
        <taxon>Bacteria</taxon>
        <taxon>Pseudomonadati</taxon>
        <taxon>Pseudomonadota</taxon>
        <taxon>Gammaproteobacteria</taxon>
        <taxon>Lysobacterales</taxon>
        <taxon>Rhodanobacteraceae</taxon>
        <taxon>Rhodanobacter</taxon>
    </lineage>
</organism>
<reference evidence="2 3" key="1">
    <citation type="submission" date="2024-06" db="EMBL/GenBank/DDBJ databases">
        <authorList>
            <person name="Woo H."/>
        </authorList>
    </citation>
    <scope>NUCLEOTIDE SEQUENCE [LARGE SCALE GENOMIC DNA]</scope>
    <source>
        <strain evidence="2 3">Si-c</strain>
    </source>
</reference>
<feature type="domain" description="Helix-turn-helix" evidence="1">
    <location>
        <begin position="21"/>
        <end position="63"/>
    </location>
</feature>
<name>A0ABV3Q9P6_9GAMM</name>
<dbReference type="Pfam" id="PF12728">
    <property type="entry name" value="HTH_17"/>
    <property type="match status" value="1"/>
</dbReference>
<sequence length="72" mass="7854">MSMQPPLVAKLEPGSLVTDIEAAAILGIQPRTLRNWRALKKGPVFRRIGARAIRYHIADLAEFQCVVAGEAA</sequence>
<evidence type="ECO:0000259" key="1">
    <source>
        <dbReference type="Pfam" id="PF12728"/>
    </source>
</evidence>
<dbReference type="EMBL" id="JBFOHK010000001">
    <property type="protein sequence ID" value="MEW9570541.1"/>
    <property type="molecule type" value="Genomic_DNA"/>
</dbReference>
<accession>A0ABV3Q9P6</accession>
<evidence type="ECO:0000313" key="3">
    <source>
        <dbReference type="Proteomes" id="UP001556220"/>
    </source>
</evidence>
<dbReference type="SUPFAM" id="SSF46955">
    <property type="entry name" value="Putative DNA-binding domain"/>
    <property type="match status" value="1"/>
</dbReference>
<proteinExistence type="predicted"/>
<dbReference type="InterPro" id="IPR041657">
    <property type="entry name" value="HTH_17"/>
</dbReference>
<dbReference type="InterPro" id="IPR009061">
    <property type="entry name" value="DNA-bd_dom_put_sf"/>
</dbReference>
<comment type="caution">
    <text evidence="2">The sequence shown here is derived from an EMBL/GenBank/DDBJ whole genome shotgun (WGS) entry which is preliminary data.</text>
</comment>
<dbReference type="Proteomes" id="UP001556220">
    <property type="component" value="Unassembled WGS sequence"/>
</dbReference>
<gene>
    <name evidence="2" type="ORF">ABQJ54_02115</name>
</gene>
<protein>
    <submittedName>
        <fullName evidence="2">Helix-turn-helix transcriptional regulator</fullName>
    </submittedName>
</protein>
<dbReference type="RefSeq" id="WP_367852627.1">
    <property type="nucleotide sequence ID" value="NZ_JBFOHK010000001.1"/>
</dbReference>
<keyword evidence="3" id="KW-1185">Reference proteome</keyword>
<evidence type="ECO:0000313" key="2">
    <source>
        <dbReference type="EMBL" id="MEW9570541.1"/>
    </source>
</evidence>